<sequence>MNQSPPLLPPAQVSTNRGGIGQGHYVITPANHFGSRLPEFAETVVKKLTTPRNGSAKAAMYLLEIEPGGGTVAPAGEGFENFLYTLDGGLTGPFGEDAPASSFAFLPQGGSFEISNSADIPARLLWVKRRYEPTAGHPAPEPVVGCANDMLPTPGSVPGVYRLEMLPVDASFDFAMSILSFDPGAVFPKVEIHDEEHVLYMLNGRGIYVLERENYEVQEDDFIYMGPYCPQYYYPTGLSQSAYLLYKDANRDGF</sequence>
<organism evidence="3 4">
    <name type="scientific">Paeniglutamicibacter kerguelensis</name>
    <dbReference type="NCBI Taxonomy" id="254788"/>
    <lineage>
        <taxon>Bacteria</taxon>
        <taxon>Bacillati</taxon>
        <taxon>Actinomycetota</taxon>
        <taxon>Actinomycetes</taxon>
        <taxon>Micrococcales</taxon>
        <taxon>Micrococcaceae</taxon>
        <taxon>Paeniglutamicibacter</taxon>
    </lineage>
</organism>
<dbReference type="PANTHER" id="PTHR34571:SF1">
    <property type="entry name" value="(S)-UREIDOGLYCINE AMINOHYDROLASE"/>
    <property type="match status" value="1"/>
</dbReference>
<comment type="caution">
    <text evidence="3">The sequence shown here is derived from an EMBL/GenBank/DDBJ whole genome shotgun (WGS) entry which is preliminary data.</text>
</comment>
<keyword evidence="3" id="KW-0378">Hydrolase</keyword>
<dbReference type="EMBL" id="JAGIOF010000003">
    <property type="protein sequence ID" value="MBP2388410.1"/>
    <property type="molecule type" value="Genomic_DNA"/>
</dbReference>
<dbReference type="NCBIfam" id="TIGR03214">
    <property type="entry name" value="ura-cupin"/>
    <property type="match status" value="1"/>
</dbReference>
<evidence type="ECO:0000256" key="1">
    <source>
        <dbReference type="ARBA" id="ARBA00023125"/>
    </source>
</evidence>
<feature type="domain" description="AraC-type arabinose-binding/dimerisation" evidence="2">
    <location>
        <begin position="183"/>
        <end position="237"/>
    </location>
</feature>
<proteinExistence type="predicted"/>
<reference evidence="3 4" key="1">
    <citation type="submission" date="2021-03" db="EMBL/GenBank/DDBJ databases">
        <title>Sequencing the genomes of 1000 actinobacteria strains.</title>
        <authorList>
            <person name="Klenk H.-P."/>
        </authorList>
    </citation>
    <scope>NUCLEOTIDE SEQUENCE [LARGE SCALE GENOMIC DNA]</scope>
    <source>
        <strain evidence="3 4">DSM 15797</strain>
    </source>
</reference>
<keyword evidence="1" id="KW-0238">DNA-binding</keyword>
<evidence type="ECO:0000313" key="3">
    <source>
        <dbReference type="EMBL" id="MBP2388410.1"/>
    </source>
</evidence>
<name>A0ABS4XIW0_9MICC</name>
<keyword evidence="4" id="KW-1185">Reference proteome</keyword>
<dbReference type="InterPro" id="IPR003313">
    <property type="entry name" value="AraC-bd"/>
</dbReference>
<dbReference type="InterPro" id="IPR017627">
    <property type="entry name" value="UGHY"/>
</dbReference>
<dbReference type="Pfam" id="PF02311">
    <property type="entry name" value="AraC_binding"/>
    <property type="match status" value="1"/>
</dbReference>
<dbReference type="GO" id="GO:0071522">
    <property type="term" value="F:ureidoglycine aminohydrolase activity"/>
    <property type="evidence" value="ECO:0007669"/>
    <property type="project" value="UniProtKB-EC"/>
</dbReference>
<dbReference type="InterPro" id="IPR044697">
    <property type="entry name" value="UGlyAH_cupin_C"/>
</dbReference>
<gene>
    <name evidence="3" type="ORF">JOF47_003983</name>
</gene>
<dbReference type="InterPro" id="IPR011051">
    <property type="entry name" value="RmlC_Cupin_sf"/>
</dbReference>
<accession>A0ABS4XIW0</accession>
<dbReference type="EC" id="3.5.3.26" evidence="3"/>
<dbReference type="PANTHER" id="PTHR34571">
    <property type="entry name" value="(S)-UREIDOGLYCINE AMINOHYDROLASE"/>
    <property type="match status" value="1"/>
</dbReference>
<evidence type="ECO:0000259" key="2">
    <source>
        <dbReference type="Pfam" id="PF02311"/>
    </source>
</evidence>
<dbReference type="InterPro" id="IPR014710">
    <property type="entry name" value="RmlC-like_jellyroll"/>
</dbReference>
<evidence type="ECO:0000313" key="4">
    <source>
        <dbReference type="Proteomes" id="UP001296993"/>
    </source>
</evidence>
<dbReference type="Gene3D" id="2.60.120.10">
    <property type="entry name" value="Jelly Rolls"/>
    <property type="match status" value="2"/>
</dbReference>
<dbReference type="Proteomes" id="UP001296993">
    <property type="component" value="Unassembled WGS sequence"/>
</dbReference>
<dbReference type="RefSeq" id="WP_210002000.1">
    <property type="nucleotide sequence ID" value="NZ_BAAAJY010000001.1"/>
</dbReference>
<dbReference type="CDD" id="cd02212">
    <property type="entry name" value="cupin_UGlyAH_C"/>
    <property type="match status" value="1"/>
</dbReference>
<protein>
    <submittedName>
        <fullName evidence="3">(S)-ureidoglycine aminohydrolase</fullName>
        <ecNumber evidence="3">3.5.3.26</ecNumber>
    </submittedName>
</protein>
<dbReference type="SUPFAM" id="SSF51182">
    <property type="entry name" value="RmlC-like cupins"/>
    <property type="match status" value="1"/>
</dbReference>